<name>A0ABT7UXW8_9LACO</name>
<protein>
    <recommendedName>
        <fullName evidence="3">DUF1642 domain-containing protein</fullName>
    </recommendedName>
</protein>
<evidence type="ECO:0000313" key="2">
    <source>
        <dbReference type="Proteomes" id="UP001529343"/>
    </source>
</evidence>
<evidence type="ECO:0008006" key="3">
    <source>
        <dbReference type="Google" id="ProtNLM"/>
    </source>
</evidence>
<dbReference type="Proteomes" id="UP001529343">
    <property type="component" value="Unassembled WGS sequence"/>
</dbReference>
<accession>A0ABT7UXW8</accession>
<proteinExistence type="predicted"/>
<dbReference type="RefSeq" id="WP_289586128.1">
    <property type="nucleotide sequence ID" value="NZ_JAUDDW010000014.1"/>
</dbReference>
<gene>
    <name evidence="1" type="ORF">QUW44_05005</name>
</gene>
<keyword evidence="2" id="KW-1185">Reference proteome</keyword>
<organism evidence="1 2">
    <name type="scientific">Limosilactobacillus pontis</name>
    <dbReference type="NCBI Taxonomy" id="35787"/>
    <lineage>
        <taxon>Bacteria</taxon>
        <taxon>Bacillati</taxon>
        <taxon>Bacillota</taxon>
        <taxon>Bacilli</taxon>
        <taxon>Lactobacillales</taxon>
        <taxon>Lactobacillaceae</taxon>
        <taxon>Limosilactobacillus</taxon>
    </lineage>
</organism>
<evidence type="ECO:0000313" key="1">
    <source>
        <dbReference type="EMBL" id="MDM8266519.1"/>
    </source>
</evidence>
<sequence>MNNTTITAKMAHDRADAVHQSEKDLLLRRVYQSIMDAAIDGRYRVEFEIHDIEIGNYVFNSLTSNGYYVEIESEQRTELQDIVKLVIGWENVTFTNDKKYLLPLDNTEFAGPDDEVVRAYAYKEDGCWAVSLFREAEAENFAFVDEEDLDDAPEWAKAIEPVEVND</sequence>
<dbReference type="EMBL" id="JAUDDW010000014">
    <property type="protein sequence ID" value="MDM8266519.1"/>
    <property type="molecule type" value="Genomic_DNA"/>
</dbReference>
<reference evidence="2" key="1">
    <citation type="submission" date="2023-06" db="EMBL/GenBank/DDBJ databases">
        <title>Identification and characterization of horizontal gene transfer across gut microbiota members of farm animals based on homology search.</title>
        <authorList>
            <person name="Zeman M."/>
            <person name="Kubasova T."/>
            <person name="Jahodarova E."/>
            <person name="Nykrynova M."/>
            <person name="Rychlik I."/>
        </authorList>
    </citation>
    <scope>NUCLEOTIDE SEQUENCE [LARGE SCALE GENOMIC DNA]</scope>
    <source>
        <strain evidence="2">161_Gplus</strain>
    </source>
</reference>
<comment type="caution">
    <text evidence="1">The sequence shown here is derived from an EMBL/GenBank/DDBJ whole genome shotgun (WGS) entry which is preliminary data.</text>
</comment>